<organism evidence="1">
    <name type="scientific">uncultured marine group II/III euryarchaeote AD1000_114_C07</name>
    <dbReference type="NCBI Taxonomy" id="1457719"/>
    <lineage>
        <taxon>Archaea</taxon>
        <taxon>Methanobacteriati</taxon>
        <taxon>Methanobacteriota</taxon>
        <taxon>environmental samples</taxon>
    </lineage>
</organism>
<dbReference type="AlphaFoldDB" id="A0A075FNJ6"/>
<proteinExistence type="predicted"/>
<protein>
    <submittedName>
        <fullName evidence="1">Uncharacterized protein</fullName>
    </submittedName>
</protein>
<accession>A0A075FNJ6</accession>
<name>A0A075FNJ6_9EURY</name>
<evidence type="ECO:0000313" key="1">
    <source>
        <dbReference type="EMBL" id="AIE91287.1"/>
    </source>
</evidence>
<dbReference type="EMBL" id="KF900333">
    <property type="protein sequence ID" value="AIE91287.1"/>
    <property type="molecule type" value="Genomic_DNA"/>
</dbReference>
<reference evidence="1" key="1">
    <citation type="journal article" date="2014" name="Genome Biol. Evol.">
        <title>Pangenome evidence for extensive interdomain horizontal transfer affecting lineage core and shell genes in uncultured planktonic thaumarchaeota and euryarchaeota.</title>
        <authorList>
            <person name="Deschamps P."/>
            <person name="Zivanovic Y."/>
            <person name="Moreira D."/>
            <person name="Rodriguez-Valera F."/>
            <person name="Lopez-Garcia P."/>
        </authorList>
    </citation>
    <scope>NUCLEOTIDE SEQUENCE</scope>
</reference>
<sequence length="134" mass="15565">MCEIFRELLFADSSEKSMLFSLKEDDWELRICNILYSVGNFSYQPSHVSSFLCHPFFCEFCEIMPIRFDFDSFLQSITISPSHTEDMPPTPINERDVLFCETTVVRTSIVIPLLTKESARSFSNQSRLKAKPNF</sequence>